<keyword evidence="1" id="KW-0560">Oxidoreductase</keyword>
<evidence type="ECO:0000256" key="1">
    <source>
        <dbReference type="ARBA" id="ARBA00023002"/>
    </source>
</evidence>
<proteinExistence type="predicted"/>
<dbReference type="InterPro" id="IPR016162">
    <property type="entry name" value="Ald_DH_N"/>
</dbReference>
<gene>
    <name evidence="3" type="ORF">G3I59_01115</name>
</gene>
<dbReference type="Proteomes" id="UP000470404">
    <property type="component" value="Unassembled WGS sequence"/>
</dbReference>
<evidence type="ECO:0000313" key="3">
    <source>
        <dbReference type="EMBL" id="NEC54245.1"/>
    </source>
</evidence>
<dbReference type="InterPro" id="IPR015590">
    <property type="entry name" value="Aldehyde_DH_dom"/>
</dbReference>
<feature type="non-terminal residue" evidence="3">
    <location>
        <position position="61"/>
    </location>
</feature>
<keyword evidence="4" id="KW-1185">Reference proteome</keyword>
<accession>A0ABX0BJ36</accession>
<dbReference type="EMBL" id="JAAGNC010000007">
    <property type="protein sequence ID" value="NEC54245.1"/>
    <property type="molecule type" value="Genomic_DNA"/>
</dbReference>
<reference evidence="3 4" key="1">
    <citation type="submission" date="2020-01" db="EMBL/GenBank/DDBJ databases">
        <title>Insect and environment-associated Actinomycetes.</title>
        <authorList>
            <person name="Currrie C."/>
            <person name="Chevrette M."/>
            <person name="Carlson C."/>
            <person name="Stubbendieck R."/>
            <person name="Wendt-Pienkowski E."/>
        </authorList>
    </citation>
    <scope>NUCLEOTIDE SEQUENCE [LARGE SCALE GENOMIC DNA]</scope>
    <source>
        <strain evidence="3 4">SID8386</strain>
    </source>
</reference>
<dbReference type="Gene3D" id="3.40.605.10">
    <property type="entry name" value="Aldehyde Dehydrogenase, Chain A, domain 1"/>
    <property type="match status" value="1"/>
</dbReference>
<sequence length="61" mass="6207">MPDTAAATLLIDGRWQSAPATFDVVDPASLAVLGQAADAGPEQARDALAAAARAAREWADT</sequence>
<evidence type="ECO:0000313" key="4">
    <source>
        <dbReference type="Proteomes" id="UP000470404"/>
    </source>
</evidence>
<protein>
    <submittedName>
        <fullName evidence="3">NAD-dependent succinate-semialdehyde dehydrogenase</fullName>
    </submittedName>
</protein>
<dbReference type="Pfam" id="PF00171">
    <property type="entry name" value="Aldedh"/>
    <property type="match status" value="1"/>
</dbReference>
<name>A0ABX0BJ36_9PSEU</name>
<feature type="domain" description="Aldehyde dehydrogenase" evidence="2">
    <location>
        <begin position="18"/>
        <end position="61"/>
    </location>
</feature>
<dbReference type="InterPro" id="IPR016161">
    <property type="entry name" value="Ald_DH/histidinol_DH"/>
</dbReference>
<dbReference type="SUPFAM" id="SSF53720">
    <property type="entry name" value="ALDH-like"/>
    <property type="match status" value="1"/>
</dbReference>
<organism evidence="3 4">
    <name type="scientific">Amycolatopsis rubida</name>
    <dbReference type="NCBI Taxonomy" id="112413"/>
    <lineage>
        <taxon>Bacteria</taxon>
        <taxon>Bacillati</taxon>
        <taxon>Actinomycetota</taxon>
        <taxon>Actinomycetes</taxon>
        <taxon>Pseudonocardiales</taxon>
        <taxon>Pseudonocardiaceae</taxon>
        <taxon>Amycolatopsis</taxon>
    </lineage>
</organism>
<comment type="caution">
    <text evidence="3">The sequence shown here is derived from an EMBL/GenBank/DDBJ whole genome shotgun (WGS) entry which is preliminary data.</text>
</comment>
<evidence type="ECO:0000259" key="2">
    <source>
        <dbReference type="Pfam" id="PF00171"/>
    </source>
</evidence>